<keyword evidence="2" id="KW-0560">Oxidoreductase</keyword>
<evidence type="ECO:0000256" key="3">
    <source>
        <dbReference type="SAM" id="MobiDB-lite"/>
    </source>
</evidence>
<name>A0A853JBH9_9GAMM</name>
<gene>
    <name evidence="6" type="ORF">H0E84_06965</name>
</gene>
<evidence type="ECO:0000259" key="5">
    <source>
        <dbReference type="Pfam" id="PF00080"/>
    </source>
</evidence>
<dbReference type="InterPro" id="IPR024134">
    <property type="entry name" value="SOD_Cu/Zn_/chaperone"/>
</dbReference>
<dbReference type="GO" id="GO:0005507">
    <property type="term" value="F:copper ion binding"/>
    <property type="evidence" value="ECO:0007669"/>
    <property type="project" value="InterPro"/>
</dbReference>
<reference evidence="6 7" key="1">
    <citation type="submission" date="2020-07" db="EMBL/GenBank/DDBJ databases">
        <title>Luteimonas sp. SJ-92.</title>
        <authorList>
            <person name="Huang X.-X."/>
            <person name="Xu L."/>
            <person name="Sun J.-Q."/>
        </authorList>
    </citation>
    <scope>NUCLEOTIDE SEQUENCE [LARGE SCALE GENOMIC DNA]</scope>
    <source>
        <strain evidence="6 7">SJ-92</strain>
    </source>
</reference>
<dbReference type="PROSITE" id="PS00332">
    <property type="entry name" value="SOD_CU_ZN_2"/>
    <property type="match status" value="1"/>
</dbReference>
<dbReference type="EMBL" id="JACCKA010000049">
    <property type="protein sequence ID" value="NZA26122.1"/>
    <property type="molecule type" value="Genomic_DNA"/>
</dbReference>
<keyword evidence="4" id="KW-0732">Signal</keyword>
<comment type="cofactor">
    <cofactor evidence="2">
        <name>Zn(2+)</name>
        <dbReference type="ChEBI" id="CHEBI:29105"/>
    </cofactor>
    <text evidence="2">Binds 1 zinc ion per subunit.</text>
</comment>
<dbReference type="InterPro" id="IPR036423">
    <property type="entry name" value="SOD-like_Cu/Zn_dom_sf"/>
</dbReference>
<evidence type="ECO:0000256" key="4">
    <source>
        <dbReference type="SAM" id="SignalP"/>
    </source>
</evidence>
<dbReference type="EC" id="1.15.1.1" evidence="2"/>
<evidence type="ECO:0000256" key="2">
    <source>
        <dbReference type="RuleBase" id="RU000393"/>
    </source>
</evidence>
<dbReference type="GO" id="GO:0004784">
    <property type="term" value="F:superoxide dismutase activity"/>
    <property type="evidence" value="ECO:0007669"/>
    <property type="project" value="UniProtKB-EC"/>
</dbReference>
<dbReference type="CDD" id="cd00305">
    <property type="entry name" value="Cu-Zn_Superoxide_Dismutase"/>
    <property type="match status" value="1"/>
</dbReference>
<dbReference type="Proteomes" id="UP000578091">
    <property type="component" value="Unassembled WGS sequence"/>
</dbReference>
<dbReference type="Gene3D" id="2.60.40.200">
    <property type="entry name" value="Superoxide dismutase, copper/zinc binding domain"/>
    <property type="match status" value="1"/>
</dbReference>
<comment type="cofactor">
    <cofactor evidence="2">
        <name>Cu cation</name>
        <dbReference type="ChEBI" id="CHEBI:23378"/>
    </cofactor>
    <text evidence="2">Binds 1 copper ion per subunit.</text>
</comment>
<keyword evidence="7" id="KW-1185">Reference proteome</keyword>
<comment type="function">
    <text evidence="2">Destroys radicals which are normally produced within the cells and which are toxic to biological systems.</text>
</comment>
<dbReference type="PRINTS" id="PR00068">
    <property type="entry name" value="CUZNDISMTASE"/>
</dbReference>
<feature type="signal peptide" evidence="4">
    <location>
        <begin position="1"/>
        <end position="17"/>
    </location>
</feature>
<proteinExistence type="inferred from homology"/>
<dbReference type="Pfam" id="PF00080">
    <property type="entry name" value="Sod_Cu"/>
    <property type="match status" value="1"/>
</dbReference>
<dbReference type="SUPFAM" id="SSF49329">
    <property type="entry name" value="Cu,Zn superoxide dismutase-like"/>
    <property type="match status" value="1"/>
</dbReference>
<dbReference type="PROSITE" id="PS00087">
    <property type="entry name" value="SOD_CU_ZN_1"/>
    <property type="match status" value="1"/>
</dbReference>
<dbReference type="PANTHER" id="PTHR10003">
    <property type="entry name" value="SUPEROXIDE DISMUTASE CU-ZN -RELATED"/>
    <property type="match status" value="1"/>
</dbReference>
<dbReference type="AlphaFoldDB" id="A0A853JBH9"/>
<keyword evidence="2" id="KW-0862">Zinc</keyword>
<evidence type="ECO:0000313" key="6">
    <source>
        <dbReference type="EMBL" id="NZA26122.1"/>
    </source>
</evidence>
<feature type="region of interest" description="Disordered" evidence="3">
    <location>
        <begin position="113"/>
        <end position="151"/>
    </location>
</feature>
<keyword evidence="2" id="KW-0186">Copper</keyword>
<dbReference type="RefSeq" id="WP_180677919.1">
    <property type="nucleotide sequence ID" value="NZ_JACCKA010000049.1"/>
</dbReference>
<comment type="similarity">
    <text evidence="1 2">Belongs to the Cu-Zn superoxide dismutase family.</text>
</comment>
<dbReference type="InterPro" id="IPR018152">
    <property type="entry name" value="SOD_Cu/Zn_BS"/>
</dbReference>
<keyword evidence="2" id="KW-0479">Metal-binding</keyword>
<dbReference type="PROSITE" id="PS51257">
    <property type="entry name" value="PROKAR_LIPOPROTEIN"/>
    <property type="match status" value="1"/>
</dbReference>
<protein>
    <recommendedName>
        <fullName evidence="2">Superoxide dismutase [Cu-Zn]</fullName>
        <ecNumber evidence="2">1.15.1.1</ecNumber>
    </recommendedName>
</protein>
<comment type="caution">
    <text evidence="6">The sequence shown here is derived from an EMBL/GenBank/DDBJ whole genome shotgun (WGS) entry which is preliminary data.</text>
</comment>
<accession>A0A853JBH9</accession>
<organism evidence="6 7">
    <name type="scientific">Luteimonas salinisoli</name>
    <dbReference type="NCBI Taxonomy" id="2752307"/>
    <lineage>
        <taxon>Bacteria</taxon>
        <taxon>Pseudomonadati</taxon>
        <taxon>Pseudomonadota</taxon>
        <taxon>Gammaproteobacteria</taxon>
        <taxon>Lysobacterales</taxon>
        <taxon>Lysobacteraceae</taxon>
        <taxon>Luteimonas</taxon>
    </lineage>
</organism>
<evidence type="ECO:0000256" key="1">
    <source>
        <dbReference type="ARBA" id="ARBA00010457"/>
    </source>
</evidence>
<sequence length="211" mass="21155">MRLSRTLLLAPALLALAACSSDDRPDTEAEVAADTAMTEPADPDRAPVAQAYGTQAGTDAEQSAVARATLEPTEGNDVAGELSFNAEGGLVRVSGEVRGLSADSVHGFHVHENGDCSAPDATSAGGHFNPGDDPHGRAGRGEHHAGDSDNIRANADGVATVDATLHGATLGDGGAADIAGKAVIVHADADDYSTQPTGDAGARLACGVIRL</sequence>
<evidence type="ECO:0000313" key="7">
    <source>
        <dbReference type="Proteomes" id="UP000578091"/>
    </source>
</evidence>
<feature type="region of interest" description="Disordered" evidence="3">
    <location>
        <begin position="23"/>
        <end position="46"/>
    </location>
</feature>
<feature type="domain" description="Superoxide dismutase copper/zinc binding" evidence="5">
    <location>
        <begin position="78"/>
        <end position="209"/>
    </location>
</feature>
<comment type="catalytic activity">
    <reaction evidence="2">
        <text>2 superoxide + 2 H(+) = H2O2 + O2</text>
        <dbReference type="Rhea" id="RHEA:20696"/>
        <dbReference type="ChEBI" id="CHEBI:15378"/>
        <dbReference type="ChEBI" id="CHEBI:15379"/>
        <dbReference type="ChEBI" id="CHEBI:16240"/>
        <dbReference type="ChEBI" id="CHEBI:18421"/>
        <dbReference type="EC" id="1.15.1.1"/>
    </reaction>
</comment>
<dbReference type="InterPro" id="IPR001424">
    <property type="entry name" value="SOD_Cu_Zn_dom"/>
</dbReference>
<feature type="chain" id="PRO_5033000701" description="Superoxide dismutase [Cu-Zn]" evidence="4">
    <location>
        <begin position="18"/>
        <end position="211"/>
    </location>
</feature>
<feature type="compositionally biased region" description="Basic and acidic residues" evidence="3">
    <location>
        <begin position="130"/>
        <end position="150"/>
    </location>
</feature>